<keyword evidence="2" id="KW-1185">Reference proteome</keyword>
<dbReference type="PANTHER" id="PTHR10775:SF184">
    <property type="entry name" value="TRANSPOSASE-ASSOCIATED DOMAIN-CONTAINING PROTEIN"/>
    <property type="match status" value="1"/>
</dbReference>
<evidence type="ECO:0000313" key="1">
    <source>
        <dbReference type="EMBL" id="CAI9279055.1"/>
    </source>
</evidence>
<evidence type="ECO:0000313" key="2">
    <source>
        <dbReference type="Proteomes" id="UP001177003"/>
    </source>
</evidence>
<accession>A0AA36E1Z2</accession>
<dbReference type="EMBL" id="OX465080">
    <property type="protein sequence ID" value="CAI9279055.1"/>
    <property type="molecule type" value="Genomic_DNA"/>
</dbReference>
<name>A0AA36E1Z2_LACSI</name>
<reference evidence="1" key="1">
    <citation type="submission" date="2023-04" db="EMBL/GenBank/DDBJ databases">
        <authorList>
            <person name="Vijverberg K."/>
            <person name="Xiong W."/>
            <person name="Schranz E."/>
        </authorList>
    </citation>
    <scope>NUCLEOTIDE SEQUENCE</scope>
</reference>
<gene>
    <name evidence="1" type="ORF">LSALG_LOCUS18884</name>
</gene>
<proteinExistence type="predicted"/>
<dbReference type="AlphaFoldDB" id="A0AA36E1Z2"/>
<sequence>MLPKGEKLVENFYETKKLMKIIRLPEKKIHACKNHCMIFYGADSDLTKCRVCDHDRYKSGRRPYLVMRYLPIAPRLQRLYLTKKTAKQMKILVATPSWIMKHGVMFPEESRKEEYMDSDLCLIQRAFWKEHLVVYERVRNEMRDEMDAKAAEMEAKHQQMCEEMDAKAAAIDAKQQQIDAKYEAMEKMYATLQNMMGN</sequence>
<protein>
    <submittedName>
        <fullName evidence="1">Uncharacterized protein</fullName>
    </submittedName>
</protein>
<dbReference type="Proteomes" id="UP001177003">
    <property type="component" value="Chromosome 4"/>
</dbReference>
<dbReference type="PANTHER" id="PTHR10775">
    <property type="entry name" value="OS08G0208400 PROTEIN"/>
    <property type="match status" value="1"/>
</dbReference>
<organism evidence="1 2">
    <name type="scientific">Lactuca saligna</name>
    <name type="common">Willowleaf lettuce</name>
    <dbReference type="NCBI Taxonomy" id="75948"/>
    <lineage>
        <taxon>Eukaryota</taxon>
        <taxon>Viridiplantae</taxon>
        <taxon>Streptophyta</taxon>
        <taxon>Embryophyta</taxon>
        <taxon>Tracheophyta</taxon>
        <taxon>Spermatophyta</taxon>
        <taxon>Magnoliopsida</taxon>
        <taxon>eudicotyledons</taxon>
        <taxon>Gunneridae</taxon>
        <taxon>Pentapetalae</taxon>
        <taxon>asterids</taxon>
        <taxon>campanulids</taxon>
        <taxon>Asterales</taxon>
        <taxon>Asteraceae</taxon>
        <taxon>Cichorioideae</taxon>
        <taxon>Cichorieae</taxon>
        <taxon>Lactucinae</taxon>
        <taxon>Lactuca</taxon>
    </lineage>
</organism>